<dbReference type="Gene3D" id="3.40.50.300">
    <property type="entry name" value="P-loop containing nucleotide triphosphate hydrolases"/>
    <property type="match status" value="1"/>
</dbReference>
<sequence>MSRVLIGRAAELAELTAALERAAAGSAGVVLVSGDAGVGKSHLVSALTRAARGKGCAVLVGQCAELGESMPYLPLADALWTAAQTG</sequence>
<evidence type="ECO:0000313" key="4">
    <source>
        <dbReference type="EMBL" id="NEA21653.1"/>
    </source>
</evidence>
<proteinExistence type="predicted"/>
<gene>
    <name evidence="4" type="ORF">G3I70_03945</name>
</gene>
<dbReference type="SUPFAM" id="SSF52540">
    <property type="entry name" value="P-loop containing nucleoside triphosphate hydrolases"/>
    <property type="match status" value="1"/>
</dbReference>
<feature type="non-terminal residue" evidence="4">
    <location>
        <position position="86"/>
    </location>
</feature>
<dbReference type="EMBL" id="JAAGLI010000095">
    <property type="protein sequence ID" value="NEA21653.1"/>
    <property type="molecule type" value="Genomic_DNA"/>
</dbReference>
<dbReference type="Pfam" id="PF13191">
    <property type="entry name" value="AAA_16"/>
    <property type="match status" value="1"/>
</dbReference>
<feature type="domain" description="Orc1-like AAA ATPase" evidence="3">
    <location>
        <begin position="5"/>
        <end position="80"/>
    </location>
</feature>
<dbReference type="RefSeq" id="WP_163053278.1">
    <property type="nucleotide sequence ID" value="NZ_JAAGLI010000095.1"/>
</dbReference>
<accession>A0A6L9QAK8</accession>
<dbReference type="GO" id="GO:0005524">
    <property type="term" value="F:ATP binding"/>
    <property type="evidence" value="ECO:0007669"/>
    <property type="project" value="UniProtKB-KW"/>
</dbReference>
<dbReference type="PANTHER" id="PTHR16305:SF35">
    <property type="entry name" value="TRANSCRIPTIONAL ACTIVATOR DOMAIN"/>
    <property type="match status" value="1"/>
</dbReference>
<dbReference type="PANTHER" id="PTHR16305">
    <property type="entry name" value="TESTICULAR SOLUBLE ADENYLYL CYCLASE"/>
    <property type="match status" value="1"/>
</dbReference>
<evidence type="ECO:0000256" key="2">
    <source>
        <dbReference type="ARBA" id="ARBA00022840"/>
    </source>
</evidence>
<dbReference type="GO" id="GO:0005737">
    <property type="term" value="C:cytoplasm"/>
    <property type="evidence" value="ECO:0007669"/>
    <property type="project" value="TreeGrafter"/>
</dbReference>
<dbReference type="InterPro" id="IPR041664">
    <property type="entry name" value="AAA_16"/>
</dbReference>
<keyword evidence="1" id="KW-0547">Nucleotide-binding</keyword>
<evidence type="ECO:0000259" key="3">
    <source>
        <dbReference type="Pfam" id="PF13191"/>
    </source>
</evidence>
<reference evidence="4 5" key="1">
    <citation type="submission" date="2020-01" db="EMBL/GenBank/DDBJ databases">
        <title>Insect and environment-associated Actinomycetes.</title>
        <authorList>
            <person name="Currrie C."/>
            <person name="Chevrette M."/>
            <person name="Carlson C."/>
            <person name="Stubbendieck R."/>
            <person name="Wendt-Pienkowski E."/>
        </authorList>
    </citation>
    <scope>NUCLEOTIDE SEQUENCE [LARGE SCALE GENOMIC DNA]</scope>
    <source>
        <strain evidence="4 5">SID10258</strain>
    </source>
</reference>
<keyword evidence="2 4" id="KW-0067">ATP-binding</keyword>
<protein>
    <submittedName>
        <fullName evidence="4">ATP-binding protein</fullName>
    </submittedName>
</protein>
<dbReference type="InterPro" id="IPR027417">
    <property type="entry name" value="P-loop_NTPase"/>
</dbReference>
<dbReference type="Proteomes" id="UP000475532">
    <property type="component" value="Unassembled WGS sequence"/>
</dbReference>
<evidence type="ECO:0000256" key="1">
    <source>
        <dbReference type="ARBA" id="ARBA00022741"/>
    </source>
</evidence>
<organism evidence="4 5">
    <name type="scientific">Actinomadura bangladeshensis</name>
    <dbReference type="NCBI Taxonomy" id="453573"/>
    <lineage>
        <taxon>Bacteria</taxon>
        <taxon>Bacillati</taxon>
        <taxon>Actinomycetota</taxon>
        <taxon>Actinomycetes</taxon>
        <taxon>Streptosporangiales</taxon>
        <taxon>Thermomonosporaceae</taxon>
        <taxon>Actinomadura</taxon>
    </lineage>
</organism>
<dbReference type="AlphaFoldDB" id="A0A6L9QAK8"/>
<dbReference type="GO" id="GO:0004016">
    <property type="term" value="F:adenylate cyclase activity"/>
    <property type="evidence" value="ECO:0007669"/>
    <property type="project" value="TreeGrafter"/>
</dbReference>
<name>A0A6L9QAK8_9ACTN</name>
<comment type="caution">
    <text evidence="4">The sequence shown here is derived from an EMBL/GenBank/DDBJ whole genome shotgun (WGS) entry which is preliminary data.</text>
</comment>
<evidence type="ECO:0000313" key="5">
    <source>
        <dbReference type="Proteomes" id="UP000475532"/>
    </source>
</evidence>